<organism evidence="2 3">
    <name type="scientific">Orbilia brochopaga</name>
    <dbReference type="NCBI Taxonomy" id="3140254"/>
    <lineage>
        <taxon>Eukaryota</taxon>
        <taxon>Fungi</taxon>
        <taxon>Dikarya</taxon>
        <taxon>Ascomycota</taxon>
        <taxon>Pezizomycotina</taxon>
        <taxon>Orbiliomycetes</taxon>
        <taxon>Orbiliales</taxon>
        <taxon>Orbiliaceae</taxon>
        <taxon>Orbilia</taxon>
    </lineage>
</organism>
<dbReference type="EMBL" id="JAVHNQ010000004">
    <property type="protein sequence ID" value="KAK6349385.1"/>
    <property type="molecule type" value="Genomic_DNA"/>
</dbReference>
<keyword evidence="1" id="KW-0812">Transmembrane</keyword>
<sequence>MTPASPTPALLSPTTLATLTTPFLALSFTFFYLSLGTCVFATVETLLGVIRKDDQSAGWWRRSRLVALTYAQMYLSEHFLRIVTAEKTGIALPEKTFWMASQTVATAVFLASTIKSERAPERILIGQICNIERPQVSQVVMTLVVALNVYNIAGAVPCILSLVFLLGGLDWRLLVLGYEASAIWNSSKGNALAEVAWYILHLVLAIGCLKAVTDFDEQEGLIALPADEEKAVAAQLEEHEAASEIESAAEQTGELELIEDACPTAVSAGRLSLIFSSLTILSAALIMMFFFGAQRYLATRLSGTNVHAHAEALALSQLFSMDIVGVLLVLVLTVREVCQNPTIKCIFSGLLFDSGARE</sequence>
<feature type="transmembrane region" description="Helical" evidence="1">
    <location>
        <begin position="313"/>
        <end position="334"/>
    </location>
</feature>
<feature type="transmembrane region" description="Helical" evidence="1">
    <location>
        <begin position="195"/>
        <end position="212"/>
    </location>
</feature>
<dbReference type="AlphaFoldDB" id="A0AAV9UU26"/>
<feature type="transmembrane region" description="Helical" evidence="1">
    <location>
        <begin position="140"/>
        <end position="166"/>
    </location>
</feature>
<feature type="transmembrane region" description="Helical" evidence="1">
    <location>
        <begin position="20"/>
        <end position="43"/>
    </location>
</feature>
<accession>A0AAV9UU26</accession>
<comment type="caution">
    <text evidence="2">The sequence shown here is derived from an EMBL/GenBank/DDBJ whole genome shotgun (WGS) entry which is preliminary data.</text>
</comment>
<evidence type="ECO:0000313" key="2">
    <source>
        <dbReference type="EMBL" id="KAK6349385.1"/>
    </source>
</evidence>
<keyword evidence="1" id="KW-0472">Membrane</keyword>
<dbReference type="Proteomes" id="UP001375240">
    <property type="component" value="Unassembled WGS sequence"/>
</dbReference>
<keyword evidence="3" id="KW-1185">Reference proteome</keyword>
<name>A0AAV9UU26_9PEZI</name>
<gene>
    <name evidence="2" type="ORF">TWF696_005673</name>
</gene>
<keyword evidence="1" id="KW-1133">Transmembrane helix</keyword>
<evidence type="ECO:0008006" key="4">
    <source>
        <dbReference type="Google" id="ProtNLM"/>
    </source>
</evidence>
<evidence type="ECO:0000256" key="1">
    <source>
        <dbReference type="SAM" id="Phobius"/>
    </source>
</evidence>
<feature type="transmembrane region" description="Helical" evidence="1">
    <location>
        <begin position="273"/>
        <end position="293"/>
    </location>
</feature>
<protein>
    <recommendedName>
        <fullName evidence="4">Proteophosphoglycan ppg4</fullName>
    </recommendedName>
</protein>
<reference evidence="2 3" key="1">
    <citation type="submission" date="2019-10" db="EMBL/GenBank/DDBJ databases">
        <authorList>
            <person name="Palmer J.M."/>
        </authorList>
    </citation>
    <scope>NUCLEOTIDE SEQUENCE [LARGE SCALE GENOMIC DNA]</scope>
    <source>
        <strain evidence="2 3">TWF696</strain>
    </source>
</reference>
<proteinExistence type="predicted"/>
<evidence type="ECO:0000313" key="3">
    <source>
        <dbReference type="Proteomes" id="UP001375240"/>
    </source>
</evidence>